<feature type="transmembrane region" description="Helical" evidence="6">
    <location>
        <begin position="12"/>
        <end position="36"/>
    </location>
</feature>
<feature type="transmembrane region" description="Helical" evidence="6">
    <location>
        <begin position="154"/>
        <end position="172"/>
    </location>
</feature>
<evidence type="ECO:0000256" key="4">
    <source>
        <dbReference type="ARBA" id="ARBA00022989"/>
    </source>
</evidence>
<comment type="caution">
    <text evidence="7">The sequence shown here is derived from an EMBL/GenBank/DDBJ whole genome shotgun (WGS) entry which is preliminary data.</text>
</comment>
<dbReference type="Pfam" id="PF01566">
    <property type="entry name" value="Nramp"/>
    <property type="match status" value="1"/>
</dbReference>
<dbReference type="Proteomes" id="UP000820669">
    <property type="component" value="Unassembled WGS sequence"/>
</dbReference>
<dbReference type="InterPro" id="IPR001046">
    <property type="entry name" value="NRAMP_fam"/>
</dbReference>
<feature type="transmembrane region" description="Helical" evidence="6">
    <location>
        <begin position="348"/>
        <end position="371"/>
    </location>
</feature>
<evidence type="ECO:0000256" key="6">
    <source>
        <dbReference type="SAM" id="Phobius"/>
    </source>
</evidence>
<feature type="transmembrane region" description="Helical" evidence="6">
    <location>
        <begin position="90"/>
        <end position="108"/>
    </location>
</feature>
<feature type="transmembrane region" description="Helical" evidence="6">
    <location>
        <begin position="314"/>
        <end position="336"/>
    </location>
</feature>
<evidence type="ECO:0000256" key="3">
    <source>
        <dbReference type="ARBA" id="ARBA00022692"/>
    </source>
</evidence>
<comment type="subcellular location">
    <subcellularLocation>
        <location evidence="1">Membrane</location>
        <topology evidence="1">Multi-pass membrane protein</topology>
    </subcellularLocation>
</comment>
<evidence type="ECO:0000256" key="2">
    <source>
        <dbReference type="ARBA" id="ARBA00022448"/>
    </source>
</evidence>
<gene>
    <name evidence="7" type="ORF">HF526_02325</name>
</gene>
<evidence type="ECO:0000256" key="5">
    <source>
        <dbReference type="ARBA" id="ARBA00023136"/>
    </source>
</evidence>
<feature type="transmembrane region" description="Helical" evidence="6">
    <location>
        <begin position="115"/>
        <end position="134"/>
    </location>
</feature>
<feature type="transmembrane region" description="Helical" evidence="6">
    <location>
        <begin position="244"/>
        <end position="268"/>
    </location>
</feature>
<reference evidence="7 8" key="1">
    <citation type="submission" date="2020-04" db="EMBL/GenBank/DDBJ databases">
        <authorList>
            <person name="Klaysubun C."/>
            <person name="Duangmal K."/>
            <person name="Lipun K."/>
        </authorList>
    </citation>
    <scope>NUCLEOTIDE SEQUENCE [LARGE SCALE GENOMIC DNA]</scope>
    <source>
        <strain evidence="7 8">K10HN5</strain>
    </source>
</reference>
<keyword evidence="2" id="KW-0813">Transport</keyword>
<feature type="transmembrane region" description="Helical" evidence="6">
    <location>
        <begin position="288"/>
        <end position="308"/>
    </location>
</feature>
<dbReference type="PANTHER" id="PTHR11706:SF33">
    <property type="entry name" value="NATURAL RESISTANCE-ASSOCIATED MACROPHAGE PROTEIN 2"/>
    <property type="match status" value="1"/>
</dbReference>
<dbReference type="PANTHER" id="PTHR11706">
    <property type="entry name" value="SOLUTE CARRIER PROTEIN FAMILY 11 MEMBER"/>
    <property type="match status" value="1"/>
</dbReference>
<evidence type="ECO:0000313" key="8">
    <source>
        <dbReference type="Proteomes" id="UP000820669"/>
    </source>
</evidence>
<protein>
    <submittedName>
        <fullName evidence="7">Divalent metal cation transporter</fullName>
    </submittedName>
</protein>
<proteinExistence type="predicted"/>
<feature type="transmembrane region" description="Helical" evidence="6">
    <location>
        <begin position="57"/>
        <end position="84"/>
    </location>
</feature>
<evidence type="ECO:0000256" key="1">
    <source>
        <dbReference type="ARBA" id="ARBA00004141"/>
    </source>
</evidence>
<keyword evidence="5 6" id="KW-0472">Membrane</keyword>
<evidence type="ECO:0000313" key="7">
    <source>
        <dbReference type="EMBL" id="NMH96166.1"/>
    </source>
</evidence>
<keyword evidence="3 6" id="KW-0812">Transmembrane</keyword>
<name>A0ABX1S720_9PSEU</name>
<keyword evidence="4 6" id="KW-1133">Transmembrane helix</keyword>
<feature type="transmembrane region" description="Helical" evidence="6">
    <location>
        <begin position="193"/>
        <end position="213"/>
    </location>
</feature>
<organism evidence="7 8">
    <name type="scientific">Pseudonocardia acidicola</name>
    <dbReference type="NCBI Taxonomy" id="2724939"/>
    <lineage>
        <taxon>Bacteria</taxon>
        <taxon>Bacillati</taxon>
        <taxon>Actinomycetota</taxon>
        <taxon>Actinomycetes</taxon>
        <taxon>Pseudonocardiales</taxon>
        <taxon>Pseudonocardiaceae</taxon>
        <taxon>Pseudonocardia</taxon>
    </lineage>
</organism>
<keyword evidence="8" id="KW-1185">Reference proteome</keyword>
<sequence length="378" mass="40099">MAVIGAGTVFGLGWLTLSLFPIIAVIQALSTQVGLAGGRDLPTIVADSQSQLMRWPFVLSILVVNVVTIAADLEAGAAALGLLVDADWRWFVLPLSVVLLTLLLAAGYHQVQRALKYLLLCLLAYVVATVRAQPDWGEVVRGSLVPHFPLNGEYIADALSLLGTTLTSYVYIWQTIGQAEEQQPWRLYRTRQIDSAVGSFFAVAIMWFILVATGSTLGVDHLRVDTAAQAAQALRPVAGDLAGALFALGLLASAVVALPVIMATTAYVTGAQLKWRRGLSLRISEAPLFYGALIAATVLGTVVTFSGVAPIRLLFVAGIVGGVATPIGLIMLLRVAGDRKLMNDRPAARPLLVAGWVVTTLITTLGLAYIVQQLVSHG</sequence>
<accession>A0ABX1S720</accession>
<dbReference type="EMBL" id="JAAXLA010000003">
    <property type="protein sequence ID" value="NMH96166.1"/>
    <property type="molecule type" value="Genomic_DNA"/>
</dbReference>